<dbReference type="EMBL" id="LSRX01000039">
    <property type="protein sequence ID" value="OLQ12694.1"/>
    <property type="molecule type" value="Genomic_DNA"/>
</dbReference>
<comment type="caution">
    <text evidence="1">The sequence shown here is derived from an EMBL/GenBank/DDBJ whole genome shotgun (WGS) entry which is preliminary data.</text>
</comment>
<proteinExistence type="predicted"/>
<sequence length="367" mass="41366">MAIGSPKPDFAARVADLLGDIHPPLRPEVELEIDNVCKEVSDLCASVLAQLSSDFQPPPDLRRIGAWKLGVAQPGTELDLLLVAPAPDNLLLQLFHAKHPMLEMPEGDAFRMYDALKGEDSLTRSLATLLKSKKFISLDVYEQFASFLVRKFRGPVVQRSGCLLFLPHQFFKETGGVGKRTAFLPTRWLQAKNNKVALLRTKKDISRLRLGDVLKFCGQFLDGSMGDVLIRQEVGWAVDGSQMMLCRVWWRDFAKRAHPVSGGGIGDFAPGIGFTTFHNSCVIYHFVLYCSLYLLLLDDSYLHELHVGFPVVVPYVLYLHKLYYGHYDNDLDVLYDIRLHDLDKPYIAYPSNDLYVLHELPGFEPGT</sequence>
<dbReference type="AlphaFoldDB" id="A0A1Q9EZ07"/>
<gene>
    <name evidence="1" type="ORF">AK812_SmicGene3363</name>
</gene>
<evidence type="ECO:0000313" key="2">
    <source>
        <dbReference type="Proteomes" id="UP000186817"/>
    </source>
</evidence>
<organism evidence="1 2">
    <name type="scientific">Symbiodinium microadriaticum</name>
    <name type="common">Dinoflagellate</name>
    <name type="synonym">Zooxanthella microadriatica</name>
    <dbReference type="NCBI Taxonomy" id="2951"/>
    <lineage>
        <taxon>Eukaryota</taxon>
        <taxon>Sar</taxon>
        <taxon>Alveolata</taxon>
        <taxon>Dinophyceae</taxon>
        <taxon>Suessiales</taxon>
        <taxon>Symbiodiniaceae</taxon>
        <taxon>Symbiodinium</taxon>
    </lineage>
</organism>
<evidence type="ECO:0000313" key="1">
    <source>
        <dbReference type="EMBL" id="OLQ12694.1"/>
    </source>
</evidence>
<protein>
    <submittedName>
        <fullName evidence="1">Uncharacterized protein</fullName>
    </submittedName>
</protein>
<reference evidence="1 2" key="1">
    <citation type="submission" date="2016-02" db="EMBL/GenBank/DDBJ databases">
        <title>Genome analysis of coral dinoflagellate symbionts highlights evolutionary adaptations to a symbiotic lifestyle.</title>
        <authorList>
            <person name="Aranda M."/>
            <person name="Li Y."/>
            <person name="Liew Y.J."/>
            <person name="Baumgarten S."/>
            <person name="Simakov O."/>
            <person name="Wilson M."/>
            <person name="Piel J."/>
            <person name="Ashoor H."/>
            <person name="Bougouffa S."/>
            <person name="Bajic V.B."/>
            <person name="Ryu T."/>
            <person name="Ravasi T."/>
            <person name="Bayer T."/>
            <person name="Micklem G."/>
            <person name="Kim H."/>
            <person name="Bhak J."/>
            <person name="Lajeunesse T.C."/>
            <person name="Voolstra C.R."/>
        </authorList>
    </citation>
    <scope>NUCLEOTIDE SEQUENCE [LARGE SCALE GENOMIC DNA]</scope>
    <source>
        <strain evidence="1 2">CCMP2467</strain>
    </source>
</reference>
<dbReference type="Proteomes" id="UP000186817">
    <property type="component" value="Unassembled WGS sequence"/>
</dbReference>
<keyword evidence="2" id="KW-1185">Reference proteome</keyword>
<dbReference type="OrthoDB" id="10563750at2759"/>
<name>A0A1Q9EZ07_SYMMI</name>
<accession>A0A1Q9EZ07</accession>